<dbReference type="eggNOG" id="ENOG502SK85">
    <property type="taxonomic scope" value="Eukaryota"/>
</dbReference>
<dbReference type="STRING" id="1229662.W3WW58"/>
<dbReference type="AlphaFoldDB" id="W3WW58"/>
<evidence type="ECO:0000256" key="1">
    <source>
        <dbReference type="SAM" id="Coils"/>
    </source>
</evidence>
<feature type="region of interest" description="Disordered" evidence="2">
    <location>
        <begin position="173"/>
        <end position="220"/>
    </location>
</feature>
<dbReference type="OrthoDB" id="5398854at2759"/>
<keyword evidence="4" id="KW-1185">Reference proteome</keyword>
<organism evidence="3 4">
    <name type="scientific">Pestalotiopsis fici (strain W106-1 / CGMCC3.15140)</name>
    <dbReference type="NCBI Taxonomy" id="1229662"/>
    <lineage>
        <taxon>Eukaryota</taxon>
        <taxon>Fungi</taxon>
        <taxon>Dikarya</taxon>
        <taxon>Ascomycota</taxon>
        <taxon>Pezizomycotina</taxon>
        <taxon>Sordariomycetes</taxon>
        <taxon>Xylariomycetidae</taxon>
        <taxon>Amphisphaeriales</taxon>
        <taxon>Sporocadaceae</taxon>
        <taxon>Pestalotiopsis</taxon>
    </lineage>
</organism>
<dbReference type="RefSeq" id="XP_007836947.1">
    <property type="nucleotide sequence ID" value="XM_007838756.1"/>
</dbReference>
<evidence type="ECO:0000313" key="4">
    <source>
        <dbReference type="Proteomes" id="UP000030651"/>
    </source>
</evidence>
<feature type="compositionally biased region" description="Basic residues" evidence="2">
    <location>
        <begin position="72"/>
        <end position="93"/>
    </location>
</feature>
<name>W3WW58_PESFW</name>
<protein>
    <recommendedName>
        <fullName evidence="5">Vegetative cell wall protein gp1</fullName>
    </recommendedName>
</protein>
<keyword evidence="1" id="KW-0175">Coiled coil</keyword>
<evidence type="ECO:0008006" key="5">
    <source>
        <dbReference type="Google" id="ProtNLM"/>
    </source>
</evidence>
<feature type="region of interest" description="Disordered" evidence="2">
    <location>
        <begin position="1"/>
        <end position="104"/>
    </location>
</feature>
<accession>W3WW58</accession>
<proteinExistence type="predicted"/>
<evidence type="ECO:0000313" key="3">
    <source>
        <dbReference type="EMBL" id="ETS78113.1"/>
    </source>
</evidence>
<sequence length="391" mass="44459">MASYYYGDQYTPSPTPSPMHNPRFSGIPPQRPQTAAHSHHRNVSSSVYASPRYNSKGEYGTQADAGPSPRVSSRKHSFSKPKHSHHQTPKRERRSSYSYYRTSYGDSDEDEIVEVDGVTYVLPAQSRGRRYHEYYNNAAAGYGTDYHYYKQGYQGQYYDVHGHVYYDEPIQRSATRVSHSRRASGTVPLQRPQTVKPERARQSQTHPPKPRAATRQDAEKHGIPLGYSLKHWDPTEEPIMLLGSVFDSNSLGKWIYDWTVCCHSAGSPLANVAGDLWLSLIQLSGKIKRAEEAIKKVRRTANKELLDDFIVSGERLQDKLRAILKRCEAPMLEAGDRDGGSLGKGSGSQFVETLFTVGREFEKVERFMTQTRLWNLRFDANCTEILKYPTQ</sequence>
<evidence type="ECO:0000256" key="2">
    <source>
        <dbReference type="SAM" id="MobiDB-lite"/>
    </source>
</evidence>
<dbReference type="OMA" id="YDWTVYR"/>
<dbReference type="GeneID" id="19275188"/>
<dbReference type="InParanoid" id="W3WW58"/>
<dbReference type="KEGG" id="pfy:PFICI_10175"/>
<feature type="coiled-coil region" evidence="1">
    <location>
        <begin position="280"/>
        <end position="307"/>
    </location>
</feature>
<dbReference type="Proteomes" id="UP000030651">
    <property type="component" value="Unassembled WGS sequence"/>
</dbReference>
<gene>
    <name evidence="3" type="ORF">PFICI_10175</name>
</gene>
<dbReference type="HOGENOM" id="CLU_039952_1_0_1"/>
<reference evidence="4" key="1">
    <citation type="journal article" date="2015" name="BMC Genomics">
        <title>Genomic and transcriptomic analysis of the endophytic fungus Pestalotiopsis fici reveals its lifestyle and high potential for synthesis of natural products.</title>
        <authorList>
            <person name="Wang X."/>
            <person name="Zhang X."/>
            <person name="Liu L."/>
            <person name="Xiang M."/>
            <person name="Wang W."/>
            <person name="Sun X."/>
            <person name="Che Y."/>
            <person name="Guo L."/>
            <person name="Liu G."/>
            <person name="Guo L."/>
            <person name="Wang C."/>
            <person name="Yin W.B."/>
            <person name="Stadler M."/>
            <person name="Zhang X."/>
            <person name="Liu X."/>
        </authorList>
    </citation>
    <scope>NUCLEOTIDE SEQUENCE [LARGE SCALE GENOMIC DNA]</scope>
    <source>
        <strain evidence="4">W106-1 / CGMCC3.15140</strain>
    </source>
</reference>
<dbReference type="EMBL" id="KI912115">
    <property type="protein sequence ID" value="ETS78113.1"/>
    <property type="molecule type" value="Genomic_DNA"/>
</dbReference>